<proteinExistence type="predicted"/>
<reference evidence="2 3" key="1">
    <citation type="submission" date="2021-05" db="EMBL/GenBank/DDBJ databases">
        <title>Genome Assembly of Synthetic Allotetraploid Brassica napus Reveals Homoeologous Exchanges between Subgenomes.</title>
        <authorList>
            <person name="Davis J.T."/>
        </authorList>
    </citation>
    <scope>NUCLEOTIDE SEQUENCE [LARGE SCALE GENOMIC DNA]</scope>
    <source>
        <strain evidence="3">cv. Da-Ae</strain>
        <tissue evidence="2">Seedling</tissue>
    </source>
</reference>
<organism evidence="2 3">
    <name type="scientific">Brassica napus</name>
    <name type="common">Rape</name>
    <dbReference type="NCBI Taxonomy" id="3708"/>
    <lineage>
        <taxon>Eukaryota</taxon>
        <taxon>Viridiplantae</taxon>
        <taxon>Streptophyta</taxon>
        <taxon>Embryophyta</taxon>
        <taxon>Tracheophyta</taxon>
        <taxon>Spermatophyta</taxon>
        <taxon>Magnoliopsida</taxon>
        <taxon>eudicotyledons</taxon>
        <taxon>Gunneridae</taxon>
        <taxon>Pentapetalae</taxon>
        <taxon>rosids</taxon>
        <taxon>malvids</taxon>
        <taxon>Brassicales</taxon>
        <taxon>Brassicaceae</taxon>
        <taxon>Brassiceae</taxon>
        <taxon>Brassica</taxon>
    </lineage>
</organism>
<evidence type="ECO:0000313" key="2">
    <source>
        <dbReference type="EMBL" id="KAH0879203.1"/>
    </source>
</evidence>
<comment type="caution">
    <text evidence="2">The sequence shown here is derived from an EMBL/GenBank/DDBJ whole genome shotgun (WGS) entry which is preliminary data.</text>
</comment>
<keyword evidence="3" id="KW-1185">Reference proteome</keyword>
<evidence type="ECO:0000313" key="3">
    <source>
        <dbReference type="Proteomes" id="UP000824890"/>
    </source>
</evidence>
<protein>
    <submittedName>
        <fullName evidence="2">Uncharacterized protein</fullName>
    </submittedName>
</protein>
<gene>
    <name evidence="2" type="ORF">HID58_066597</name>
</gene>
<evidence type="ECO:0000256" key="1">
    <source>
        <dbReference type="SAM" id="MobiDB-lite"/>
    </source>
</evidence>
<sequence>MPAPLHLWIPTYYLKHRANTSQRIVCSKQKERSELTPDAATLQGFFAHKKRELATLDGEFQYLLDRLLSQRWIHTRNICKRKQETLVSRYNHHPHNSYYPPDVHQTVEKPGRTRNLNDNVIGKMILLLPVRNFVHSYRRRRAHRRKITYLCGQSGQRSKVDDLAARFSTSTVRSNKEPEESIDSEGPAPDLCFFDLTLPPMEEESRARSD</sequence>
<feature type="region of interest" description="Disordered" evidence="1">
    <location>
        <begin position="168"/>
        <end position="191"/>
    </location>
</feature>
<dbReference type="Proteomes" id="UP000824890">
    <property type="component" value="Unassembled WGS sequence"/>
</dbReference>
<name>A0ABQ7ZGK5_BRANA</name>
<accession>A0ABQ7ZGK5</accession>
<dbReference type="EMBL" id="JAGKQM010000015">
    <property type="protein sequence ID" value="KAH0879203.1"/>
    <property type="molecule type" value="Genomic_DNA"/>
</dbReference>